<evidence type="ECO:0000259" key="1">
    <source>
        <dbReference type="Pfam" id="PF00078"/>
    </source>
</evidence>
<accession>A0AAW1YSA2</accession>
<dbReference type="EMBL" id="JBEDUW010000001">
    <property type="protein sequence ID" value="KAK9951386.1"/>
    <property type="molecule type" value="Genomic_DNA"/>
</dbReference>
<comment type="caution">
    <text evidence="2">The sequence shown here is derived from an EMBL/GenBank/DDBJ whole genome shotgun (WGS) entry which is preliminary data.</text>
</comment>
<dbReference type="InterPro" id="IPR043502">
    <property type="entry name" value="DNA/RNA_pol_sf"/>
</dbReference>
<sequence>MDGPEISPEVACHRLNTDPDFPPYRQRHRRFVPERNQIISDEVDRLLEVGFIQIRGSGQDSIYHRKGVILLHCHAFRIEERRGNLSTFGQSNVQGAVGKNYGSYIDDMVVKTKARRNHEKDLGETFEILRRYGMRLNPTKCAFGVSSRQFLGHIVSRRGIEPNPEKVNALRNMAEPQSKKEIQVLTGLIAALSRFISRMTDRCKPFFDALKSKNGAI</sequence>
<dbReference type="InterPro" id="IPR050951">
    <property type="entry name" value="Retrovirus_Pol_polyprotein"/>
</dbReference>
<dbReference type="Proteomes" id="UP001457282">
    <property type="component" value="Unassembled WGS sequence"/>
</dbReference>
<evidence type="ECO:0000313" key="3">
    <source>
        <dbReference type="Proteomes" id="UP001457282"/>
    </source>
</evidence>
<feature type="domain" description="Reverse transcriptase" evidence="1">
    <location>
        <begin position="97"/>
        <end position="154"/>
    </location>
</feature>
<dbReference type="PANTHER" id="PTHR37984">
    <property type="entry name" value="PROTEIN CBG26694"/>
    <property type="match status" value="1"/>
</dbReference>
<dbReference type="SUPFAM" id="SSF56672">
    <property type="entry name" value="DNA/RNA polymerases"/>
    <property type="match status" value="1"/>
</dbReference>
<dbReference type="AlphaFoldDB" id="A0AAW1YSA2"/>
<gene>
    <name evidence="2" type="ORF">M0R45_006829</name>
</gene>
<proteinExistence type="predicted"/>
<dbReference type="PANTHER" id="PTHR37984:SF5">
    <property type="entry name" value="PROTEIN NYNRIN-LIKE"/>
    <property type="match status" value="1"/>
</dbReference>
<protein>
    <recommendedName>
        <fullName evidence="1">Reverse transcriptase domain-containing protein</fullName>
    </recommendedName>
</protein>
<reference evidence="2 3" key="1">
    <citation type="journal article" date="2023" name="G3 (Bethesda)">
        <title>A chromosome-length genome assembly and annotation of blackberry (Rubus argutus, cv. 'Hillquist').</title>
        <authorList>
            <person name="Bruna T."/>
            <person name="Aryal R."/>
            <person name="Dudchenko O."/>
            <person name="Sargent D.J."/>
            <person name="Mead D."/>
            <person name="Buti M."/>
            <person name="Cavallini A."/>
            <person name="Hytonen T."/>
            <person name="Andres J."/>
            <person name="Pham M."/>
            <person name="Weisz D."/>
            <person name="Mascagni F."/>
            <person name="Usai G."/>
            <person name="Natali L."/>
            <person name="Bassil N."/>
            <person name="Fernandez G.E."/>
            <person name="Lomsadze A."/>
            <person name="Armour M."/>
            <person name="Olukolu B."/>
            <person name="Poorten T."/>
            <person name="Britton C."/>
            <person name="Davik J."/>
            <person name="Ashrafi H."/>
            <person name="Aiden E.L."/>
            <person name="Borodovsky M."/>
            <person name="Worthington M."/>
        </authorList>
    </citation>
    <scope>NUCLEOTIDE SEQUENCE [LARGE SCALE GENOMIC DNA]</scope>
    <source>
        <strain evidence="2">PI 553951</strain>
    </source>
</reference>
<keyword evidence="3" id="KW-1185">Reference proteome</keyword>
<dbReference type="Pfam" id="PF00078">
    <property type="entry name" value="RVT_1"/>
    <property type="match status" value="1"/>
</dbReference>
<name>A0AAW1YSA2_RUBAR</name>
<dbReference type="InterPro" id="IPR000477">
    <property type="entry name" value="RT_dom"/>
</dbReference>
<organism evidence="2 3">
    <name type="scientific">Rubus argutus</name>
    <name type="common">Southern blackberry</name>
    <dbReference type="NCBI Taxonomy" id="59490"/>
    <lineage>
        <taxon>Eukaryota</taxon>
        <taxon>Viridiplantae</taxon>
        <taxon>Streptophyta</taxon>
        <taxon>Embryophyta</taxon>
        <taxon>Tracheophyta</taxon>
        <taxon>Spermatophyta</taxon>
        <taxon>Magnoliopsida</taxon>
        <taxon>eudicotyledons</taxon>
        <taxon>Gunneridae</taxon>
        <taxon>Pentapetalae</taxon>
        <taxon>rosids</taxon>
        <taxon>fabids</taxon>
        <taxon>Rosales</taxon>
        <taxon>Rosaceae</taxon>
        <taxon>Rosoideae</taxon>
        <taxon>Rosoideae incertae sedis</taxon>
        <taxon>Rubus</taxon>
    </lineage>
</organism>
<dbReference type="Gene3D" id="3.30.70.270">
    <property type="match status" value="2"/>
</dbReference>
<evidence type="ECO:0000313" key="2">
    <source>
        <dbReference type="EMBL" id="KAK9951386.1"/>
    </source>
</evidence>
<dbReference type="InterPro" id="IPR043128">
    <property type="entry name" value="Rev_trsase/Diguanyl_cyclase"/>
</dbReference>